<reference evidence="1" key="2">
    <citation type="submission" date="2023-01" db="EMBL/GenBank/DDBJ databases">
        <authorList>
            <person name="Sun Q."/>
            <person name="Evtushenko L."/>
        </authorList>
    </citation>
    <scope>NUCLEOTIDE SEQUENCE</scope>
    <source>
        <strain evidence="1">VKM Ac-1069</strain>
    </source>
</reference>
<dbReference type="RefSeq" id="WP_037041045.1">
    <property type="nucleotide sequence ID" value="NZ_BAAAUZ010000002.1"/>
</dbReference>
<dbReference type="GO" id="GO:0019441">
    <property type="term" value="P:L-tryptophan catabolic process to kynurenine"/>
    <property type="evidence" value="ECO:0007669"/>
    <property type="project" value="InterPro"/>
</dbReference>
<name>A0A9W6KYT0_9PSEU</name>
<sequence>MGREEPGTHARRWTSPDYRVDEGGKVVGGYRPSGPHNWGRWGDADVRGTTNLITAEVVLKAAGLVHSGEVISLALPIDDSAPRWPSRPPARHYFTMSGSDAVVGSPYNAAAPGAVYLDDGIDMSLQGSTQWDGLAHFTIADSTYNGHWVGNVTALGGAVDTGIHHQRESLVGRGVLLDVARHLGVDSLEPGTAIGPDVLDEVAAAQGVEVGTGDMVLVRTGYLSRWWTLEDTASRERYFTAVPGLGHACVPWFRERDIAALATDTVVVEVVPAEADAPRRLPVHHGALVDLGLTLGEFWDLDRLGVVCAADERYDFLLVAPPLHIRGAVGSVLNPVAIR</sequence>
<dbReference type="Proteomes" id="UP001143463">
    <property type="component" value="Unassembled WGS sequence"/>
</dbReference>
<dbReference type="SUPFAM" id="SSF102198">
    <property type="entry name" value="Putative cyclase"/>
    <property type="match status" value="1"/>
</dbReference>
<dbReference type="AlphaFoldDB" id="A0A9W6KYT0"/>
<dbReference type="PANTHER" id="PTHR34861:SF10">
    <property type="entry name" value="CYCLASE"/>
    <property type="match status" value="1"/>
</dbReference>
<keyword evidence="2" id="KW-1185">Reference proteome</keyword>
<evidence type="ECO:0000313" key="1">
    <source>
        <dbReference type="EMBL" id="GLL10592.1"/>
    </source>
</evidence>
<reference evidence="1" key="1">
    <citation type="journal article" date="2014" name="Int. J. Syst. Evol. Microbiol.">
        <title>Complete genome sequence of Corynebacterium casei LMG S-19264T (=DSM 44701T), isolated from a smear-ripened cheese.</title>
        <authorList>
            <consortium name="US DOE Joint Genome Institute (JGI-PGF)"/>
            <person name="Walter F."/>
            <person name="Albersmeier A."/>
            <person name="Kalinowski J."/>
            <person name="Ruckert C."/>
        </authorList>
    </citation>
    <scope>NUCLEOTIDE SEQUENCE</scope>
    <source>
        <strain evidence="1">VKM Ac-1069</strain>
    </source>
</reference>
<protein>
    <submittedName>
        <fullName evidence="1">Cyclase</fullName>
    </submittedName>
</protein>
<dbReference type="Pfam" id="PF04199">
    <property type="entry name" value="Cyclase"/>
    <property type="match status" value="1"/>
</dbReference>
<accession>A0A9W6KYT0</accession>
<dbReference type="PANTHER" id="PTHR34861">
    <property type="match status" value="1"/>
</dbReference>
<dbReference type="InterPro" id="IPR037175">
    <property type="entry name" value="KFase_sf"/>
</dbReference>
<dbReference type="EMBL" id="BSFQ01000005">
    <property type="protein sequence ID" value="GLL10592.1"/>
    <property type="molecule type" value="Genomic_DNA"/>
</dbReference>
<dbReference type="InterPro" id="IPR007325">
    <property type="entry name" value="KFase/CYL"/>
</dbReference>
<organism evidence="1 2">
    <name type="scientific">Pseudonocardia halophobica</name>
    <dbReference type="NCBI Taxonomy" id="29401"/>
    <lineage>
        <taxon>Bacteria</taxon>
        <taxon>Bacillati</taxon>
        <taxon>Actinomycetota</taxon>
        <taxon>Actinomycetes</taxon>
        <taxon>Pseudonocardiales</taxon>
        <taxon>Pseudonocardiaceae</taxon>
        <taxon>Pseudonocardia</taxon>
    </lineage>
</organism>
<dbReference type="GO" id="GO:0004061">
    <property type="term" value="F:arylformamidase activity"/>
    <property type="evidence" value="ECO:0007669"/>
    <property type="project" value="InterPro"/>
</dbReference>
<dbReference type="Gene3D" id="3.50.30.50">
    <property type="entry name" value="Putative cyclase"/>
    <property type="match status" value="1"/>
</dbReference>
<comment type="caution">
    <text evidence="1">The sequence shown here is derived from an EMBL/GenBank/DDBJ whole genome shotgun (WGS) entry which is preliminary data.</text>
</comment>
<evidence type="ECO:0000313" key="2">
    <source>
        <dbReference type="Proteomes" id="UP001143463"/>
    </source>
</evidence>
<proteinExistence type="predicted"/>
<gene>
    <name evidence="1" type="ORF">GCM10017577_17320</name>
</gene>